<evidence type="ECO:0000256" key="11">
    <source>
        <dbReference type="ARBA" id="ARBA00031800"/>
    </source>
</evidence>
<dbReference type="PROSITE" id="PS01281">
    <property type="entry name" value="GIDA_2"/>
    <property type="match status" value="1"/>
</dbReference>
<comment type="subcellular location">
    <subcellularLocation>
        <location evidence="12">Cytoplasm</location>
    </subcellularLocation>
</comment>
<evidence type="ECO:0000256" key="8">
    <source>
        <dbReference type="ARBA" id="ARBA00022827"/>
    </source>
</evidence>
<feature type="binding site" evidence="12">
    <location>
        <position position="368"/>
    </location>
    <ligand>
        <name>FAD</name>
        <dbReference type="ChEBI" id="CHEBI:57692"/>
    </ligand>
</feature>
<dbReference type="PANTHER" id="PTHR11806">
    <property type="entry name" value="GLUCOSE INHIBITED DIVISION PROTEIN A"/>
    <property type="match status" value="1"/>
</dbReference>
<evidence type="ECO:0000256" key="10">
    <source>
        <dbReference type="ARBA" id="ARBA00025948"/>
    </source>
</evidence>
<dbReference type="InterPro" id="IPR036188">
    <property type="entry name" value="FAD/NAD-bd_sf"/>
</dbReference>
<evidence type="ECO:0000313" key="15">
    <source>
        <dbReference type="Proteomes" id="UP000483078"/>
    </source>
</evidence>
<evidence type="ECO:0000256" key="12">
    <source>
        <dbReference type="HAMAP-Rule" id="MF_00129"/>
    </source>
</evidence>
<gene>
    <name evidence="12 14" type="primary">mnmG</name>
    <name evidence="12" type="synonym">gidA</name>
    <name evidence="14" type="ORF">FH759_07940</name>
</gene>
<organism evidence="14 15">
    <name type="scientific">Sediminimonas qiaohouensis</name>
    <dbReference type="NCBI Taxonomy" id="552061"/>
    <lineage>
        <taxon>Bacteria</taxon>
        <taxon>Pseudomonadati</taxon>
        <taxon>Pseudomonadota</taxon>
        <taxon>Alphaproteobacteria</taxon>
        <taxon>Rhodobacterales</taxon>
        <taxon>Roseobacteraceae</taxon>
        <taxon>Sediminimonas</taxon>
    </lineage>
</organism>
<proteinExistence type="inferred from homology"/>
<keyword evidence="8 12" id="KW-0274">FAD</keyword>
<dbReference type="Pfam" id="PF13932">
    <property type="entry name" value="SAM_GIDA_C"/>
    <property type="match status" value="1"/>
</dbReference>
<evidence type="ECO:0000256" key="3">
    <source>
        <dbReference type="ARBA" id="ARBA00007653"/>
    </source>
</evidence>
<dbReference type="GO" id="GO:0002098">
    <property type="term" value="P:tRNA wobble uridine modification"/>
    <property type="evidence" value="ECO:0007669"/>
    <property type="project" value="InterPro"/>
</dbReference>
<dbReference type="FunFam" id="3.50.50.60:FF:000082">
    <property type="entry name" value="protein MTO1 homolog, mitochondrial isoform X1"/>
    <property type="match status" value="1"/>
</dbReference>
<evidence type="ECO:0000256" key="6">
    <source>
        <dbReference type="ARBA" id="ARBA00022630"/>
    </source>
</evidence>
<dbReference type="SMART" id="SM01228">
    <property type="entry name" value="GIDA_assoc_3"/>
    <property type="match status" value="1"/>
</dbReference>
<dbReference type="InterPro" id="IPR044920">
    <property type="entry name" value="MnmG_C_subdom_sf"/>
</dbReference>
<evidence type="ECO:0000256" key="7">
    <source>
        <dbReference type="ARBA" id="ARBA00022694"/>
    </source>
</evidence>
<dbReference type="HAMAP" id="MF_00129">
    <property type="entry name" value="MnmG_GidA"/>
    <property type="match status" value="1"/>
</dbReference>
<dbReference type="InterPro" id="IPR004416">
    <property type="entry name" value="MnmG"/>
</dbReference>
<evidence type="ECO:0000256" key="4">
    <source>
        <dbReference type="ARBA" id="ARBA00020461"/>
    </source>
</evidence>
<feature type="binding site" evidence="12">
    <location>
        <position position="179"/>
    </location>
    <ligand>
        <name>FAD</name>
        <dbReference type="ChEBI" id="CHEBI:57692"/>
    </ligand>
</feature>
<dbReference type="InterPro" id="IPR047001">
    <property type="entry name" value="MnmG_C_subdom"/>
</dbReference>
<dbReference type="GO" id="GO:0050660">
    <property type="term" value="F:flavin adenine dinucleotide binding"/>
    <property type="evidence" value="ECO:0007669"/>
    <property type="project" value="UniProtKB-UniRule"/>
</dbReference>
<dbReference type="PROSITE" id="PS01280">
    <property type="entry name" value="GIDA_1"/>
    <property type="match status" value="1"/>
</dbReference>
<feature type="binding site" evidence="12">
    <location>
        <begin position="12"/>
        <end position="17"/>
    </location>
    <ligand>
        <name>FAD</name>
        <dbReference type="ChEBI" id="CHEBI:57692"/>
    </ligand>
</feature>
<comment type="similarity">
    <text evidence="3 12">Belongs to the MnmG family.</text>
</comment>
<dbReference type="PANTHER" id="PTHR11806:SF0">
    <property type="entry name" value="PROTEIN MTO1 HOMOLOG, MITOCHONDRIAL"/>
    <property type="match status" value="1"/>
</dbReference>
<feature type="binding site" evidence="12">
    <location>
        <begin position="271"/>
        <end position="285"/>
    </location>
    <ligand>
        <name>NAD(+)</name>
        <dbReference type="ChEBI" id="CHEBI:57540"/>
    </ligand>
</feature>
<keyword evidence="5 12" id="KW-0963">Cytoplasm</keyword>
<protein>
    <recommendedName>
        <fullName evidence="4 12">tRNA uridine 5-carboxymethylaminomethyl modification enzyme MnmG</fullName>
    </recommendedName>
    <alternativeName>
        <fullName evidence="11 12">Glucose-inhibited division protein A</fullName>
    </alternativeName>
</protein>
<dbReference type="Pfam" id="PF21680">
    <property type="entry name" value="GIDA_C_1st"/>
    <property type="match status" value="1"/>
</dbReference>
<dbReference type="GO" id="GO:0005829">
    <property type="term" value="C:cytosol"/>
    <property type="evidence" value="ECO:0007669"/>
    <property type="project" value="TreeGrafter"/>
</dbReference>
<dbReference type="Proteomes" id="UP000483078">
    <property type="component" value="Unassembled WGS sequence"/>
</dbReference>
<evidence type="ECO:0000256" key="5">
    <source>
        <dbReference type="ARBA" id="ARBA00022490"/>
    </source>
</evidence>
<dbReference type="InterPro" id="IPR002218">
    <property type="entry name" value="MnmG-rel"/>
</dbReference>
<dbReference type="EMBL" id="VENJ01000010">
    <property type="protein sequence ID" value="MTJ04607.1"/>
    <property type="molecule type" value="Genomic_DNA"/>
</dbReference>
<dbReference type="InterPro" id="IPR026904">
    <property type="entry name" value="MnmG_C"/>
</dbReference>
<sequence length="622" mass="67634">MKQTDFDVIVVGGGHAGTEAAHAAARVGAQTALVTLDEAGIGVMSCNPAIGGLGKGHLVREIDAMDGLMGRVADAAGIQFRLLNRRKGPAVQGPRAQCDREIYRTTMLSEMKATDGLRILCGEVIDFLFDGSDVAGVVLGDGSEISARAVVLTTGTFLRGVIHIGDKRHEGGRMGERPSVKLAQRIDQFGVQLGRLKTGTPPRIDSRSIDWDRLDSQPGDDDPTLFSFMSKGVQARQVSCGITQTNKKTHEIIRDNLERSAMYGGHIDGVGPRYCPSIEDKIVRFADKDSHQIFLEPEGLESDLVYPNGISTSLPQEVQEAYVQSIAGLENAIIRQPGYAIEYDYVDPRALDLSLGVKSVVGLYLAGQINGTTGYEEAGAQGLVAGLNAACYSLGRSPVNFSRSDSYIGVMVDDLVTRGVSEPYRMFTSRAEFRLSLRADNADQRLTARGIEIGCVGVERQKLFTDKISRLETARALLDDRSLTPKALSDAGFKVNQDGTRRTAFQLLAFPDVDFGSLLTLWPDLHVVDTESRTQLEKDALYANYIARQARDVEALKRDEQHKIPVDFDFSRLQGISNEIRAKLELARPANLGQAARIDGMTPAALALLLVHLKQGNCERSA</sequence>
<comment type="function">
    <text evidence="2 12">NAD-binding protein involved in the addition of a carboxymethylaminomethyl (cmnm) group at the wobble position (U34) of certain tRNAs, forming tRNA-cmnm(5)s(2)U34.</text>
</comment>
<dbReference type="NCBIfam" id="TIGR00136">
    <property type="entry name" value="mnmG_gidA"/>
    <property type="match status" value="1"/>
</dbReference>
<dbReference type="Gene3D" id="1.10.150.570">
    <property type="entry name" value="GidA associated domain, C-terminal subdomain"/>
    <property type="match status" value="1"/>
</dbReference>
<feature type="binding site" evidence="12">
    <location>
        <position position="124"/>
    </location>
    <ligand>
        <name>FAD</name>
        <dbReference type="ChEBI" id="CHEBI:57692"/>
    </ligand>
</feature>
<keyword evidence="9 12" id="KW-0520">NAD</keyword>
<keyword evidence="6 12" id="KW-0285">Flavoprotein</keyword>
<dbReference type="InterPro" id="IPR049312">
    <property type="entry name" value="GIDA_C_N"/>
</dbReference>
<dbReference type="SUPFAM" id="SSF51905">
    <property type="entry name" value="FAD/NAD(P)-binding domain"/>
    <property type="match status" value="1"/>
</dbReference>
<evidence type="ECO:0000256" key="1">
    <source>
        <dbReference type="ARBA" id="ARBA00001974"/>
    </source>
</evidence>
<dbReference type="Pfam" id="PF01134">
    <property type="entry name" value="GIDA"/>
    <property type="match status" value="1"/>
</dbReference>
<comment type="cofactor">
    <cofactor evidence="1 12">
        <name>FAD</name>
        <dbReference type="ChEBI" id="CHEBI:57692"/>
    </cofactor>
</comment>
<dbReference type="AlphaFoldDB" id="A0A7C9HC79"/>
<reference evidence="14 15" key="1">
    <citation type="submission" date="2019-06" db="EMBL/GenBank/DDBJ databases">
        <title>Enrichment of Autotrophic Halophilic Microorganisms from Red Sea Brine Pool Using Microbial Electrosynthesis System.</title>
        <authorList>
            <person name="Alqahtani M.F."/>
            <person name="Bajracharya S."/>
            <person name="Katuri K.P."/>
            <person name="Ali M."/>
            <person name="Saikaly P.E."/>
        </authorList>
    </citation>
    <scope>NUCLEOTIDE SEQUENCE [LARGE SCALE GENOMIC DNA]</scope>
    <source>
        <strain evidence="14">MES6</strain>
    </source>
</reference>
<dbReference type="InterPro" id="IPR040131">
    <property type="entry name" value="MnmG_N"/>
</dbReference>
<evidence type="ECO:0000313" key="14">
    <source>
        <dbReference type="EMBL" id="MTJ04607.1"/>
    </source>
</evidence>
<dbReference type="InterPro" id="IPR020595">
    <property type="entry name" value="MnmG-rel_CS"/>
</dbReference>
<feature type="domain" description="tRNA uridine 5-carboxymethylaminomethyl modification enzyme C-terminal subdomain" evidence="13">
    <location>
        <begin position="540"/>
        <end position="611"/>
    </location>
</feature>
<dbReference type="Gene3D" id="3.50.50.60">
    <property type="entry name" value="FAD/NAD(P)-binding domain"/>
    <property type="match status" value="2"/>
</dbReference>
<name>A0A7C9HC79_9RHOB</name>
<dbReference type="GO" id="GO:0030488">
    <property type="term" value="P:tRNA methylation"/>
    <property type="evidence" value="ECO:0007669"/>
    <property type="project" value="TreeGrafter"/>
</dbReference>
<dbReference type="FunFam" id="1.10.150.570:FF:000001">
    <property type="entry name" value="tRNA uridine 5-carboxymethylaminomethyl modification enzyme MnmG"/>
    <property type="match status" value="1"/>
</dbReference>
<keyword evidence="7 12" id="KW-0819">tRNA processing</keyword>
<evidence type="ECO:0000259" key="13">
    <source>
        <dbReference type="SMART" id="SM01228"/>
    </source>
</evidence>
<comment type="subunit">
    <text evidence="10 12">Homodimer. Heterotetramer of two MnmE and two MnmG subunits.</text>
</comment>
<dbReference type="FunFam" id="3.50.50.60:FF:000002">
    <property type="entry name" value="tRNA uridine 5-carboxymethylaminomethyl modification enzyme MnmG"/>
    <property type="match status" value="1"/>
</dbReference>
<evidence type="ECO:0000256" key="2">
    <source>
        <dbReference type="ARBA" id="ARBA00003717"/>
    </source>
</evidence>
<evidence type="ECO:0000256" key="9">
    <source>
        <dbReference type="ARBA" id="ARBA00023027"/>
    </source>
</evidence>
<comment type="caution">
    <text evidence="14">The sequence shown here is derived from an EMBL/GenBank/DDBJ whole genome shotgun (WGS) entry which is preliminary data.</text>
</comment>
<accession>A0A7C9HC79</accession>